<keyword evidence="2" id="KW-0812">Transmembrane</keyword>
<dbReference type="AlphaFoldDB" id="G0TR41"/>
<reference evidence="3" key="1">
    <citation type="journal article" date="2012" name="Proc. Natl. Acad. Sci. U.S.A.">
        <title>Antigenic diversity is generated by distinct evolutionary mechanisms in African trypanosome species.</title>
        <authorList>
            <person name="Jackson A.P."/>
            <person name="Berry A."/>
            <person name="Aslett M."/>
            <person name="Allison H.C."/>
            <person name="Burton P."/>
            <person name="Vavrova-Anderson J."/>
            <person name="Brown R."/>
            <person name="Browne H."/>
            <person name="Corton N."/>
            <person name="Hauser H."/>
            <person name="Gamble J."/>
            <person name="Gilderthorp R."/>
            <person name="Marcello L."/>
            <person name="McQuillan J."/>
            <person name="Otto T.D."/>
            <person name="Quail M.A."/>
            <person name="Sanders M.J."/>
            <person name="van Tonder A."/>
            <person name="Ginger M.L."/>
            <person name="Field M.C."/>
            <person name="Barry J.D."/>
            <person name="Hertz-Fowler C."/>
            <person name="Berriman M."/>
        </authorList>
    </citation>
    <scope>NUCLEOTIDE SEQUENCE</scope>
    <source>
        <strain evidence="3">Y486</strain>
    </source>
</reference>
<organism evidence="3">
    <name type="scientific">Trypanosoma vivax (strain Y486)</name>
    <dbReference type="NCBI Taxonomy" id="1055687"/>
    <lineage>
        <taxon>Eukaryota</taxon>
        <taxon>Discoba</taxon>
        <taxon>Euglenozoa</taxon>
        <taxon>Kinetoplastea</taxon>
        <taxon>Metakinetoplastina</taxon>
        <taxon>Trypanosomatida</taxon>
        <taxon>Trypanosomatidae</taxon>
        <taxon>Trypanosoma</taxon>
        <taxon>Duttonella</taxon>
    </lineage>
</organism>
<keyword evidence="2" id="KW-1133">Transmembrane helix</keyword>
<feature type="transmembrane region" description="Helical" evidence="2">
    <location>
        <begin position="197"/>
        <end position="216"/>
    </location>
</feature>
<gene>
    <name evidence="3" type="ORF">TVY486_0100530</name>
</gene>
<sequence length="302" mass="32761">MIQVVPDDYFPSEDTEAPNHRSTSEGLSSNGGAAGAFSPFRFSFYGDIPLPVVETTCNETLLDIVGTATQLMQTGDLEAACRLVEQSGLLFDNVIVNVTHIATAVNAVLGVVVHPISYALHKFVRYYAVEVTNTTEPGTPWKTGENATIFGGEGFNYRNGISSSYTSSGSVLSMFIELCSLNALFYDTDFRSCLRTVLFVLCLCLCIFIVIIRLWARKYTCSIDALALQQRSGSDICGDDVDHFSLSPAASRRCDVATECASDSQLHESLSSSPLQQTLMWREHGSGAAHTELNSDSSVSCI</sequence>
<name>G0TR41_TRYVY</name>
<evidence type="ECO:0000313" key="3">
    <source>
        <dbReference type="EMBL" id="CCC46405.1"/>
    </source>
</evidence>
<accession>G0TR41</accession>
<evidence type="ECO:0000256" key="1">
    <source>
        <dbReference type="SAM" id="MobiDB-lite"/>
    </source>
</evidence>
<keyword evidence="2" id="KW-0472">Membrane</keyword>
<feature type="region of interest" description="Disordered" evidence="1">
    <location>
        <begin position="1"/>
        <end position="30"/>
    </location>
</feature>
<dbReference type="OMA" id="TSATWHF"/>
<evidence type="ECO:0000256" key="2">
    <source>
        <dbReference type="SAM" id="Phobius"/>
    </source>
</evidence>
<protein>
    <recommendedName>
        <fullName evidence="4">Transmembrane protein</fullName>
    </recommendedName>
</protein>
<proteinExistence type="predicted"/>
<dbReference type="EMBL" id="HE573017">
    <property type="protein sequence ID" value="CCC46405.1"/>
    <property type="molecule type" value="Genomic_DNA"/>
</dbReference>
<dbReference type="VEuPathDB" id="TriTrypDB:TvY486_0100530"/>
<evidence type="ECO:0008006" key="4">
    <source>
        <dbReference type="Google" id="ProtNLM"/>
    </source>
</evidence>